<evidence type="ECO:0000313" key="1">
    <source>
        <dbReference type="EMBL" id="CEK99522.1"/>
    </source>
</evidence>
<protein>
    <submittedName>
        <fullName evidence="1">Uncharacterized protein</fullName>
    </submittedName>
</protein>
<dbReference type="EMBL" id="HACG01052651">
    <property type="protein sequence ID" value="CEK99522.1"/>
    <property type="molecule type" value="Transcribed_RNA"/>
</dbReference>
<feature type="non-terminal residue" evidence="1">
    <location>
        <position position="1"/>
    </location>
</feature>
<accession>A0A0B7C2W9</accession>
<organism evidence="1">
    <name type="scientific">Arion vulgaris</name>
    <dbReference type="NCBI Taxonomy" id="1028688"/>
    <lineage>
        <taxon>Eukaryota</taxon>
        <taxon>Metazoa</taxon>
        <taxon>Spiralia</taxon>
        <taxon>Lophotrochozoa</taxon>
        <taxon>Mollusca</taxon>
        <taxon>Gastropoda</taxon>
        <taxon>Heterobranchia</taxon>
        <taxon>Euthyneura</taxon>
        <taxon>Panpulmonata</taxon>
        <taxon>Eupulmonata</taxon>
        <taxon>Stylommatophora</taxon>
        <taxon>Helicina</taxon>
        <taxon>Arionoidea</taxon>
        <taxon>Arionidae</taxon>
        <taxon>Arion</taxon>
    </lineage>
</organism>
<feature type="non-terminal residue" evidence="1">
    <location>
        <position position="68"/>
    </location>
</feature>
<name>A0A0B7C2W9_9EUPU</name>
<sequence>WYQQTSSSETRLDPTTTLFHIMLTGKYRMSYSLHQFTTGLHLLLLTYIQSRVRTIVLQTYLNEWHSKK</sequence>
<reference evidence="1" key="1">
    <citation type="submission" date="2014-12" db="EMBL/GenBank/DDBJ databases">
        <title>Insight into the proteome of Arion vulgaris.</title>
        <authorList>
            <person name="Aradska J."/>
            <person name="Bulat T."/>
            <person name="Smidak R."/>
            <person name="Sarate P."/>
            <person name="Gangsoo J."/>
            <person name="Sialana F."/>
            <person name="Bilban M."/>
            <person name="Lubec G."/>
        </authorList>
    </citation>
    <scope>NUCLEOTIDE SEQUENCE</scope>
    <source>
        <tissue evidence="1">Skin</tissue>
    </source>
</reference>
<dbReference type="AlphaFoldDB" id="A0A0B7C2W9"/>
<proteinExistence type="predicted"/>
<gene>
    <name evidence="1" type="primary">ORF221470</name>
</gene>